<feature type="compositionally biased region" description="Polar residues" evidence="2">
    <location>
        <begin position="454"/>
        <end position="463"/>
    </location>
</feature>
<feature type="region of interest" description="Disordered" evidence="2">
    <location>
        <begin position="444"/>
        <end position="472"/>
    </location>
</feature>
<organism evidence="4 5">
    <name type="scientific">Cotesia glomerata</name>
    <name type="common">Lepidopteran parasitic wasp</name>
    <name type="synonym">Apanteles glomeratus</name>
    <dbReference type="NCBI Taxonomy" id="32391"/>
    <lineage>
        <taxon>Eukaryota</taxon>
        <taxon>Metazoa</taxon>
        <taxon>Ecdysozoa</taxon>
        <taxon>Arthropoda</taxon>
        <taxon>Hexapoda</taxon>
        <taxon>Insecta</taxon>
        <taxon>Pterygota</taxon>
        <taxon>Neoptera</taxon>
        <taxon>Endopterygota</taxon>
        <taxon>Hymenoptera</taxon>
        <taxon>Apocrita</taxon>
        <taxon>Ichneumonoidea</taxon>
        <taxon>Braconidae</taxon>
        <taxon>Microgastrinae</taxon>
        <taxon>Cotesia</taxon>
    </lineage>
</organism>
<feature type="compositionally biased region" description="Basic and acidic residues" evidence="2">
    <location>
        <begin position="323"/>
        <end position="337"/>
    </location>
</feature>
<feature type="compositionally biased region" description="Polar residues" evidence="2">
    <location>
        <begin position="29"/>
        <end position="55"/>
    </location>
</feature>
<feature type="region of interest" description="Disordered" evidence="2">
    <location>
        <begin position="391"/>
        <end position="420"/>
    </location>
</feature>
<dbReference type="InterPro" id="IPR001878">
    <property type="entry name" value="Znf_CCHC"/>
</dbReference>
<keyword evidence="1" id="KW-0863">Zinc-finger</keyword>
<feature type="compositionally biased region" description="Basic and acidic residues" evidence="2">
    <location>
        <begin position="540"/>
        <end position="549"/>
    </location>
</feature>
<feature type="compositionally biased region" description="Polar residues" evidence="2">
    <location>
        <begin position="392"/>
        <end position="417"/>
    </location>
</feature>
<dbReference type="InterPro" id="IPR036875">
    <property type="entry name" value="Znf_CCHC_sf"/>
</dbReference>
<protein>
    <recommendedName>
        <fullName evidence="3">CCHC-type domain-containing protein</fullName>
    </recommendedName>
</protein>
<feature type="region of interest" description="Disordered" evidence="2">
    <location>
        <begin position="257"/>
        <end position="346"/>
    </location>
</feature>
<dbReference type="SUPFAM" id="SSF57756">
    <property type="entry name" value="Retrovirus zinc finger-like domains"/>
    <property type="match status" value="1"/>
</dbReference>
<evidence type="ECO:0000256" key="2">
    <source>
        <dbReference type="SAM" id="MobiDB-lite"/>
    </source>
</evidence>
<feature type="compositionally biased region" description="Polar residues" evidence="2">
    <location>
        <begin position="130"/>
        <end position="148"/>
    </location>
</feature>
<feature type="domain" description="CCHC-type" evidence="3">
    <location>
        <begin position="212"/>
        <end position="227"/>
    </location>
</feature>
<dbReference type="GO" id="GO:0003676">
    <property type="term" value="F:nucleic acid binding"/>
    <property type="evidence" value="ECO:0007669"/>
    <property type="project" value="InterPro"/>
</dbReference>
<feature type="compositionally biased region" description="Low complexity" evidence="2">
    <location>
        <begin position="280"/>
        <end position="307"/>
    </location>
</feature>
<dbReference type="GO" id="GO:0008270">
    <property type="term" value="F:zinc ion binding"/>
    <property type="evidence" value="ECO:0007669"/>
    <property type="project" value="UniProtKB-KW"/>
</dbReference>
<proteinExistence type="predicted"/>
<gene>
    <name evidence="4" type="ORF">KQX54_002263</name>
</gene>
<keyword evidence="1" id="KW-0862">Zinc</keyword>
<feature type="region of interest" description="Disordered" evidence="2">
    <location>
        <begin position="27"/>
        <end position="71"/>
    </location>
</feature>
<accession>A0AAV7HZK8</accession>
<dbReference type="EMBL" id="JAHXZJ010002610">
    <property type="protein sequence ID" value="KAH0537971.1"/>
    <property type="molecule type" value="Genomic_DNA"/>
</dbReference>
<evidence type="ECO:0000313" key="5">
    <source>
        <dbReference type="Proteomes" id="UP000826195"/>
    </source>
</evidence>
<dbReference type="Gene3D" id="4.10.60.10">
    <property type="entry name" value="Zinc finger, CCHC-type"/>
    <property type="match status" value="1"/>
</dbReference>
<evidence type="ECO:0000313" key="4">
    <source>
        <dbReference type="EMBL" id="KAH0537971.1"/>
    </source>
</evidence>
<keyword evidence="1" id="KW-0479">Metal-binding</keyword>
<name>A0AAV7HZK8_COTGL</name>
<feature type="compositionally biased region" description="Low complexity" evidence="2">
    <location>
        <begin position="56"/>
        <end position="68"/>
    </location>
</feature>
<dbReference type="PROSITE" id="PS50158">
    <property type="entry name" value="ZF_CCHC"/>
    <property type="match status" value="1"/>
</dbReference>
<sequence length="836" mass="94087">MGPTRLERANVDKHQEYAEYMRTRLTEEASVSNPVKPITTANSGNSQIMSGATRQSSTEVSSAGTSSSDAQGNIDNLQTTIASVNALAAKLNSNDGLQNTTGGLLKEVVDRLCKVHSHMLEVEKSRLKNMQTPEQRGSGPSQEVSNSRAMPEVRRTDSAVISTTGKEMDMEALRKTMYRIQEDNDASKGRGVDKSVAASRVRVQKSKNNGDKCFRCNRTGHWQDKCPLNGTNKWACYVCNCITDHKSEDCPGSYKRRFGDNSNYEPPVKRNKLNPRQQTRGSNSRSRGSNFRGNPRGNIRGASNGNFRGRGRSRGAGRQLTARRAEYEEEAVSHEDGNEVYEEYGEPEGVYERPNWVVRFEVVKPRCAENNLMSELEKYSCTACLTADNEVSKQSQTGQDNELSRSEGVNSESNDASMTDVGSAIGRESLEYLIVLDDSEKANSEKLKLDEQNSEGQTNQTPYKTKDSSGESKLDKIAEFTVSDETMEVENLEVKTIEPKKRGRPKKSNPDVNNKVSEKQNKKKISDLPTNNIDGPVNKPDFRQHKDEYSTKGGSVRTELCRYARILHIRVALPALGTCREHGGGVRLLPQMSLCRLRARIARSTFTIVESFEDESGTFFVPCSNDFPFGDMARRTFRVDTSINEEKLNAQIQTLAKELHDFLPYFNGEGPTAVKDFELFDGIVRNWLPSIPADNQDFFARRIAQKLYRRAKKLVEHVELASVEDISLVLGRKLKRGDPYITWQKNLAAAAPKDSENIEDFYYRLSEMVRRIELNAPEADKAVVKRTFKQTAATTLYKYLPDFLRCLCKIRRAKTLDDMYKTIENDAYRRPDVNAL</sequence>
<feature type="region of interest" description="Disordered" evidence="2">
    <location>
        <begin position="493"/>
        <end position="549"/>
    </location>
</feature>
<evidence type="ECO:0000256" key="1">
    <source>
        <dbReference type="PROSITE-ProRule" id="PRU00047"/>
    </source>
</evidence>
<dbReference type="SMART" id="SM00343">
    <property type="entry name" value="ZnF_C2HC"/>
    <property type="match status" value="2"/>
</dbReference>
<evidence type="ECO:0000259" key="3">
    <source>
        <dbReference type="PROSITE" id="PS50158"/>
    </source>
</evidence>
<keyword evidence="5" id="KW-1185">Reference proteome</keyword>
<comment type="caution">
    <text evidence="4">The sequence shown here is derived from an EMBL/GenBank/DDBJ whole genome shotgun (WGS) entry which is preliminary data.</text>
</comment>
<reference evidence="4 5" key="1">
    <citation type="journal article" date="2021" name="J. Hered.">
        <title>A chromosome-level genome assembly of the parasitoid wasp, Cotesia glomerata (Hymenoptera: Braconidae).</title>
        <authorList>
            <person name="Pinto B.J."/>
            <person name="Weis J.J."/>
            <person name="Gamble T."/>
            <person name="Ode P.J."/>
            <person name="Paul R."/>
            <person name="Zaspel J.M."/>
        </authorList>
    </citation>
    <scope>NUCLEOTIDE SEQUENCE [LARGE SCALE GENOMIC DNA]</scope>
    <source>
        <strain evidence="4">CgM1</strain>
    </source>
</reference>
<feature type="compositionally biased region" description="Basic and acidic residues" evidence="2">
    <location>
        <begin position="516"/>
        <end position="526"/>
    </location>
</feature>
<feature type="region of interest" description="Disordered" evidence="2">
    <location>
        <begin position="130"/>
        <end position="154"/>
    </location>
</feature>
<dbReference type="AlphaFoldDB" id="A0AAV7HZK8"/>
<dbReference type="Proteomes" id="UP000826195">
    <property type="component" value="Unassembled WGS sequence"/>
</dbReference>